<dbReference type="GO" id="GO:0000139">
    <property type="term" value="C:Golgi membrane"/>
    <property type="evidence" value="ECO:0007669"/>
    <property type="project" value="UniProtKB-SubCell"/>
</dbReference>
<feature type="compositionally biased region" description="Polar residues" evidence="12">
    <location>
        <begin position="1098"/>
        <end position="1107"/>
    </location>
</feature>
<sequence length="1128" mass="128285">MGLIRHRRRPATRKPRLMLKVNVVQVQNVDLFKDFKCNPTCVITTNSLYSKRTSKLKSSKTKWNETLKMKLPSSPQSEWVRIVIYDALPTAPAVAIDGADGASNSNDSTTSLGAQGYSTGDPSRSNSQISSASSRGSENSYLYVGETKLSLLDLFKRRDTVTSYRFSIDPTWFRIYDKRLQRQLKDRSELPYAVGEVQLGFKLSTSSKHLSTIQAYNQWRNSLLGALEHKRSLKRTHPSRFSSLYHEKIDHSTSEENFHDNYDFLASKDNDDDVESRVDYSDNEVYDQDEFTSENNLFSDIISLDSDEASLVDDEDVVEKDLASIVPVLDEYEVVDPDLISSVSHLSLIEDEHDDIDDDEDDDDDIEEVYENDAIPATHITDLNQDIYRESSADLEDEDEPDDYEDDETDDFTVKHTGRRLPRLRRTRRSNRIPSHFITPSGNYKLSKKQHASGVVFLEFRNIKDLPSLKNKVSRRTYEMDPFIIAIFGRRVFKTSWKKQSLNPVYNECAAFEVFPDETHFGFHFNVLDKDSFSANDKIAHCDLSWSHMIAKQTPENDWANYDLPLSLTVEPQDSKSPTLSLKMKFVPYSILKKSFWSNALKMHTSRTEFDIVDLTLYLDKLGYFTADEICEFFNHFGKKPWAGETLSNVQITEFLQNWKKSSGFKNVWKCPNCSHSCKPTRNMMNTKLVLENDLITHLAICSFESDRKLLKPSYVSSDFASKRWFSKVLIKLTYGKYALGSNNANILVQDRDSGIILEEKISAHVKLGMRIIYNGKGKESRKFRALLKTLSIRQGKKFDDPASVRQIAPFIKFHSLDMTEYEETSYTTFNDFFYRRLKPGARKVEGDGKIFVSPADSRCTVFSNIHQAKDIWIKGTRFSLTRLTKNYKPDIFNDRSCSIMIFRLAPQDYHRFHCPCDATIGKPVFVDGQYYTVNPMAVRSSLDVFGENVRMVIPLESPEFGTLLLVPIGAMMVGSIVLDRKEGEFVRRGEEMGYFKFGGSTVAIVIPSKSIVLDADLSKNSADGIETLVKVGMSVGHSPVVAEHKREKIKITNPAQVEKIKRTISISQENATSLNNAPWEYQALRNILQSEYGKSAVESSAQNGTSPGELLPHPSSPTSSSTSTTTV</sequence>
<evidence type="ECO:0000256" key="12">
    <source>
        <dbReference type="SAM" id="MobiDB-lite"/>
    </source>
</evidence>
<feature type="active site" description="Schiff-base intermediate with substrate; via pyruvic acid; for decarboxylase activity" evidence="11">
    <location>
        <position position="1001"/>
    </location>
</feature>
<dbReference type="GO" id="GO:0004609">
    <property type="term" value="F:phosphatidylserine decarboxylase activity"/>
    <property type="evidence" value="ECO:0007669"/>
    <property type="project" value="UniProtKB-UniRule"/>
</dbReference>
<keyword evidence="9 11" id="KW-1208">Phospholipid metabolism</keyword>
<dbReference type="EMBL" id="CP059250">
    <property type="protein sequence ID" value="QLL33554.1"/>
    <property type="molecule type" value="Genomic_DNA"/>
</dbReference>
<keyword evidence="6 11" id="KW-0865">Zymogen</keyword>
<protein>
    <recommendedName>
        <fullName evidence="11">Phosphatidylserine decarboxylase proenzyme 2</fullName>
        <ecNumber evidence="11">4.1.1.65</ecNumber>
    </recommendedName>
    <component>
        <recommendedName>
            <fullName evidence="11">Phosphatidylserine decarboxylase 2 beta chain</fullName>
        </recommendedName>
    </component>
    <component>
        <recommendedName>
            <fullName evidence="11">Phosphatidylserine decarboxylase 2 alpha chain</fullName>
        </recommendedName>
    </component>
</protein>
<evidence type="ECO:0000256" key="6">
    <source>
        <dbReference type="ARBA" id="ARBA00023145"/>
    </source>
</evidence>
<comment type="pathway">
    <text evidence="11">Phospholipid metabolism; phosphatidylethanolamine biosynthesis; phosphatidylethanolamine from CDP-diacylglycerol: step 2/2.</text>
</comment>
<evidence type="ECO:0000256" key="3">
    <source>
        <dbReference type="ARBA" id="ARBA00022793"/>
    </source>
</evidence>
<feature type="compositionally biased region" description="Low complexity" evidence="12">
    <location>
        <begin position="123"/>
        <end position="135"/>
    </location>
</feature>
<dbReference type="InterPro" id="IPR033179">
    <property type="entry name" value="PSD_type2_pro"/>
</dbReference>
<feature type="compositionally biased region" description="Polar residues" evidence="12">
    <location>
        <begin position="102"/>
        <end position="122"/>
    </location>
</feature>
<evidence type="ECO:0000259" key="13">
    <source>
        <dbReference type="PROSITE" id="PS50004"/>
    </source>
</evidence>
<comment type="subcellular location">
    <subcellularLocation>
        <location evidence="11">Golgi apparatus membrane</location>
        <topology evidence="11">Peripheral membrane protein</topology>
        <orientation evidence="11">Cytoplasmic side</orientation>
    </subcellularLocation>
    <subcellularLocation>
        <location evidence="11">Endosome membrane</location>
        <topology evidence="11">Peripheral membrane protein</topology>
        <orientation evidence="11">Cytoplasmic side</orientation>
    </subcellularLocation>
</comment>
<accession>A0A7G3ZJ68</accession>
<dbReference type="PANTHER" id="PTHR10067">
    <property type="entry name" value="PHOSPHATIDYLSERINE DECARBOXYLASE"/>
    <property type="match status" value="1"/>
</dbReference>
<feature type="region of interest" description="Disordered" evidence="12">
    <location>
        <begin position="99"/>
        <end position="135"/>
    </location>
</feature>
<reference evidence="14 15" key="1">
    <citation type="submission" date="2020-06" db="EMBL/GenBank/DDBJ databases">
        <title>The yeast mating-type switching endonuclease HO is a domesticated member of an unorthodox homing genetic element family.</title>
        <authorList>
            <person name="Coughlan A.Y."/>
            <person name="Lombardi L."/>
            <person name="Braun-Galleani S."/>
            <person name="Martos A.R."/>
            <person name="Galeote V."/>
            <person name="Bigey F."/>
            <person name="Dequin S."/>
            <person name="Byrne K.P."/>
            <person name="Wolfe K.H."/>
        </authorList>
    </citation>
    <scope>NUCLEOTIDE SEQUENCE [LARGE SCALE GENOMIC DNA]</scope>
    <source>
        <strain evidence="14 15">CBS764</strain>
    </source>
</reference>
<name>A0A7G3ZJ68_9SACH</name>
<gene>
    <name evidence="11" type="primary">PSD2</name>
    <name evidence="14" type="ORF">HG536_0E04650</name>
</gene>
<feature type="domain" description="C2" evidence="13">
    <location>
        <begin position="434"/>
        <end position="560"/>
    </location>
</feature>
<dbReference type="GO" id="GO:0016540">
    <property type="term" value="P:protein autoprocessing"/>
    <property type="evidence" value="ECO:0007669"/>
    <property type="project" value="UniProtKB-UniRule"/>
</dbReference>
<dbReference type="GO" id="GO:0010008">
    <property type="term" value="C:endosome membrane"/>
    <property type="evidence" value="ECO:0007669"/>
    <property type="project" value="UniProtKB-SubCell"/>
</dbReference>
<dbReference type="EC" id="4.1.1.65" evidence="11"/>
<comment type="function">
    <text evidence="11">Catalyzes the formation of phosphatidylethanolamine (PtdEtn) from phosphatidylserine (PtdSer). Plays a central role in phospholipid metabolism and in the interorganelle trafficking of phosphatidylserine.</text>
</comment>
<dbReference type="GO" id="GO:0006646">
    <property type="term" value="P:phosphatidylethanolamine biosynthetic process"/>
    <property type="evidence" value="ECO:0007669"/>
    <property type="project" value="UniProtKB-UniRule"/>
</dbReference>
<dbReference type="OrthoDB" id="67700at2759"/>
<evidence type="ECO:0000256" key="10">
    <source>
        <dbReference type="ARBA" id="ARBA00023317"/>
    </source>
</evidence>
<feature type="active site" description="Charge relay system; for autoendoproteolytic cleavage activity" evidence="11">
    <location>
        <position position="857"/>
    </location>
</feature>
<comment type="pathway">
    <text evidence="1">Lipid metabolism.</text>
</comment>
<dbReference type="Pfam" id="PF00168">
    <property type="entry name" value="C2"/>
    <property type="match status" value="2"/>
</dbReference>
<dbReference type="SUPFAM" id="SSF49562">
    <property type="entry name" value="C2 domain (Calcium/lipid-binding domain, CaLB)"/>
    <property type="match status" value="2"/>
</dbReference>
<keyword evidence="4 11" id="KW-0443">Lipid metabolism</keyword>
<keyword evidence="11" id="KW-0333">Golgi apparatus</keyword>
<dbReference type="AlphaFoldDB" id="A0A7G3ZJ68"/>
<feature type="active site" description="Charge relay system; for autoendoproteolytic cleavage activity" evidence="11">
    <location>
        <position position="914"/>
    </location>
</feature>
<feature type="chain" id="PRO_5029055409" description="Phosphatidylserine decarboxylase 2 alpha chain" evidence="11">
    <location>
        <begin position="1001"/>
        <end position="1128"/>
    </location>
</feature>
<evidence type="ECO:0000256" key="1">
    <source>
        <dbReference type="ARBA" id="ARBA00005189"/>
    </source>
</evidence>
<keyword evidence="3 11" id="KW-0210">Decarboxylase</keyword>
<keyword evidence="8 11" id="KW-0456">Lyase</keyword>
<comment type="domain">
    <text evidence="11">The C2 domains have an essential, but non-catalytic function. They may facilitate interaction with PstB2 and are required for lipid transport function.</text>
</comment>
<dbReference type="Gene3D" id="2.60.40.150">
    <property type="entry name" value="C2 domain"/>
    <property type="match status" value="1"/>
</dbReference>
<comment type="cofactor">
    <cofactor evidence="11">
        <name>pyruvate</name>
        <dbReference type="ChEBI" id="CHEBI:15361"/>
    </cofactor>
    <text evidence="11">Binds 1 pyruvoyl group covalently per subunit.</text>
</comment>
<evidence type="ECO:0000256" key="5">
    <source>
        <dbReference type="ARBA" id="ARBA00023136"/>
    </source>
</evidence>
<keyword evidence="7 11" id="KW-0594">Phospholipid biosynthesis</keyword>
<proteinExistence type="inferred from homology"/>
<comment type="similarity">
    <text evidence="11">Belongs to the phosphatidylserine decarboxylase family. PSD-B subfamily. Eukaryotic type II sub-subfamily.</text>
</comment>
<dbReference type="NCBIfam" id="TIGR00163">
    <property type="entry name" value="PS_decarb"/>
    <property type="match status" value="1"/>
</dbReference>
<feature type="compositionally biased region" description="Acidic residues" evidence="12">
    <location>
        <begin position="393"/>
        <end position="411"/>
    </location>
</feature>
<evidence type="ECO:0000313" key="14">
    <source>
        <dbReference type="EMBL" id="QLL33554.1"/>
    </source>
</evidence>
<comment type="PTM">
    <text evidence="11">Is synthesized initially as an inactive proenzyme. Formation of the active enzyme involves a self-maturation process in which the active site pyruvoyl group is generated from an internal serine residue via an autocatalytic post-translational modification. Two non-identical subunits are generated from the proenzyme in this reaction, and the pyruvate is formed at the N-terminus of the alpha chain, which is derived from the carboxyl end of the proenzyme. The autoendoproteolytic cleavage occurs by a canonical serine protease mechanism, in which the side chain hydroxyl group of the serine supplies its oxygen atom to form the C-terminus of the beta chain, while the remainder of the serine residue undergoes an oxidative deamination to produce ammonia and the pyruvoyl prosthetic group on the alpha chain. During this reaction, the Ser that is part of the protease active site of the proenzyme becomes the pyruvoyl prosthetic group, which constitutes an essential element of the active site of the mature decarboxylase.</text>
</comment>
<comment type="catalytic activity">
    <reaction evidence="11">
        <text>a 1,2-diacyl-sn-glycero-3-phospho-L-serine + H(+) = a 1,2-diacyl-sn-glycero-3-phosphoethanolamine + CO2</text>
        <dbReference type="Rhea" id="RHEA:20828"/>
        <dbReference type="ChEBI" id="CHEBI:15378"/>
        <dbReference type="ChEBI" id="CHEBI:16526"/>
        <dbReference type="ChEBI" id="CHEBI:57262"/>
        <dbReference type="ChEBI" id="CHEBI:64612"/>
        <dbReference type="EC" id="4.1.1.65"/>
    </reaction>
</comment>
<keyword evidence="15" id="KW-1185">Reference proteome</keyword>
<feature type="active site" description="Charge relay system; for autoendoproteolytic cleavage activity" evidence="11">
    <location>
        <position position="1001"/>
    </location>
</feature>
<feature type="chain" id="PRO_5029055408" description="Phosphatidylserine decarboxylase 2 beta chain" evidence="11">
    <location>
        <begin position="1"/>
        <end position="1000"/>
    </location>
</feature>
<dbReference type="Pfam" id="PF02666">
    <property type="entry name" value="PS_Dcarbxylase"/>
    <property type="match status" value="1"/>
</dbReference>
<dbReference type="PANTHER" id="PTHR10067:SF17">
    <property type="entry name" value="PHOSPHATIDYLSERINE DECARBOXYLASE PROENZYME 2"/>
    <property type="match status" value="1"/>
</dbReference>
<feature type="modified residue" description="Pyruvic acid (Ser); by autocatalysis" evidence="11">
    <location>
        <position position="1001"/>
    </location>
</feature>
<dbReference type="InterPro" id="IPR035892">
    <property type="entry name" value="C2_domain_sf"/>
</dbReference>
<dbReference type="HAMAP" id="MF_00663">
    <property type="entry name" value="PS_decarb_PSD_B_type2"/>
    <property type="match status" value="1"/>
</dbReference>
<dbReference type="InterPro" id="IPR000008">
    <property type="entry name" value="C2_dom"/>
</dbReference>
<dbReference type="GO" id="GO:0005795">
    <property type="term" value="C:Golgi stack"/>
    <property type="evidence" value="ECO:0007669"/>
    <property type="project" value="UniProtKB-UniRule"/>
</dbReference>
<feature type="region of interest" description="Disordered" evidence="12">
    <location>
        <begin position="393"/>
        <end position="417"/>
    </location>
</feature>
<evidence type="ECO:0000256" key="9">
    <source>
        <dbReference type="ARBA" id="ARBA00023264"/>
    </source>
</evidence>
<evidence type="ECO:0000256" key="2">
    <source>
        <dbReference type="ARBA" id="ARBA00022516"/>
    </source>
</evidence>
<feature type="compositionally biased region" description="Low complexity" evidence="12">
    <location>
        <begin position="1117"/>
        <end position="1128"/>
    </location>
</feature>
<feature type="site" description="Cleavage (non-hydrolytic); by autocatalysis" evidence="11">
    <location>
        <begin position="1000"/>
        <end position="1001"/>
    </location>
</feature>
<evidence type="ECO:0000256" key="7">
    <source>
        <dbReference type="ARBA" id="ARBA00023209"/>
    </source>
</evidence>
<keyword evidence="11" id="KW-0967">Endosome</keyword>
<dbReference type="PROSITE" id="PS50004">
    <property type="entry name" value="C2"/>
    <property type="match status" value="1"/>
</dbReference>
<dbReference type="UniPathway" id="UPA00558">
    <property type="reaction ID" value="UER00616"/>
</dbReference>
<evidence type="ECO:0000313" key="15">
    <source>
        <dbReference type="Proteomes" id="UP000515788"/>
    </source>
</evidence>
<dbReference type="Proteomes" id="UP000515788">
    <property type="component" value="Chromosome 5"/>
</dbReference>
<feature type="region of interest" description="Disordered" evidence="12">
    <location>
        <begin position="1096"/>
        <end position="1128"/>
    </location>
</feature>
<comment type="subunit">
    <text evidence="11">Heterodimer of a large membrane-associated beta subunit and a small pyruvoyl-containing alpha subunit. Interacts with pstB2. This interaction may be a means to structurally tether the donor membrane (ER) harboring PstB2 to acceptor membranes (Golgi/endosomes) harboring PSD2 during PtdSer transport to the site of PtdEtn synthesis.</text>
</comment>
<keyword evidence="10 11" id="KW-0670">Pyruvate</keyword>
<organism evidence="14 15">
    <name type="scientific">Torulaspora globosa</name>
    <dbReference type="NCBI Taxonomy" id="48254"/>
    <lineage>
        <taxon>Eukaryota</taxon>
        <taxon>Fungi</taxon>
        <taxon>Dikarya</taxon>
        <taxon>Ascomycota</taxon>
        <taxon>Saccharomycotina</taxon>
        <taxon>Saccharomycetes</taxon>
        <taxon>Saccharomycetales</taxon>
        <taxon>Saccharomycetaceae</taxon>
        <taxon>Torulaspora</taxon>
    </lineage>
</organism>
<dbReference type="InterPro" id="IPR003817">
    <property type="entry name" value="PS_Dcarbxylase"/>
</dbReference>
<keyword evidence="2 11" id="KW-0444">Lipid biosynthesis</keyword>
<evidence type="ECO:0000256" key="11">
    <source>
        <dbReference type="HAMAP-Rule" id="MF_03209"/>
    </source>
</evidence>
<dbReference type="InterPro" id="IPR033177">
    <property type="entry name" value="PSD-B"/>
</dbReference>
<evidence type="ECO:0000256" key="8">
    <source>
        <dbReference type="ARBA" id="ARBA00023239"/>
    </source>
</evidence>
<dbReference type="SMART" id="SM00239">
    <property type="entry name" value="C2"/>
    <property type="match status" value="2"/>
</dbReference>
<keyword evidence="5 11" id="KW-0472">Membrane</keyword>
<evidence type="ECO:0000256" key="4">
    <source>
        <dbReference type="ARBA" id="ARBA00023098"/>
    </source>
</evidence>